<dbReference type="Proteomes" id="UP001152087">
    <property type="component" value="Unassembled WGS sequence"/>
</dbReference>
<evidence type="ECO:0000256" key="2">
    <source>
        <dbReference type="ARBA" id="ARBA00023027"/>
    </source>
</evidence>
<proteinExistence type="predicted"/>
<gene>
    <name evidence="4" type="ORF">NW755_013885</name>
</gene>
<name>A0A9W8QUH7_9HYPO</name>
<evidence type="ECO:0000313" key="4">
    <source>
        <dbReference type="EMBL" id="KAJ4177399.1"/>
    </source>
</evidence>
<reference evidence="4" key="1">
    <citation type="submission" date="2022-09" db="EMBL/GenBank/DDBJ databases">
        <title>Fusarium specimens isolated from Avocado Roots.</title>
        <authorList>
            <person name="Stajich J."/>
            <person name="Roper C."/>
            <person name="Heimlech-Rivalta G."/>
        </authorList>
    </citation>
    <scope>NUCLEOTIDE SEQUENCE</scope>
    <source>
        <strain evidence="4">A02</strain>
    </source>
</reference>
<evidence type="ECO:0000259" key="3">
    <source>
        <dbReference type="Pfam" id="PF02866"/>
    </source>
</evidence>
<organism evidence="4 5">
    <name type="scientific">Fusarium falciforme</name>
    <dbReference type="NCBI Taxonomy" id="195108"/>
    <lineage>
        <taxon>Eukaryota</taxon>
        <taxon>Fungi</taxon>
        <taxon>Dikarya</taxon>
        <taxon>Ascomycota</taxon>
        <taxon>Pezizomycotina</taxon>
        <taxon>Sordariomycetes</taxon>
        <taxon>Hypocreomycetidae</taxon>
        <taxon>Hypocreales</taxon>
        <taxon>Nectriaceae</taxon>
        <taxon>Fusarium</taxon>
        <taxon>Fusarium solani species complex</taxon>
    </lineage>
</organism>
<dbReference type="AlphaFoldDB" id="A0A9W8QUH7"/>
<protein>
    <recommendedName>
        <fullName evidence="3">Lactate/malate dehydrogenase C-terminal domain-containing protein</fullName>
    </recommendedName>
</protein>
<accession>A0A9W8QUH7</accession>
<dbReference type="InterPro" id="IPR022383">
    <property type="entry name" value="Lactate/malate_DH_C"/>
</dbReference>
<dbReference type="Pfam" id="PF02866">
    <property type="entry name" value="Ldh_1_C"/>
    <property type="match status" value="1"/>
</dbReference>
<dbReference type="GO" id="GO:0030060">
    <property type="term" value="F:L-malate dehydrogenase (NAD+) activity"/>
    <property type="evidence" value="ECO:0007669"/>
    <property type="project" value="TreeGrafter"/>
</dbReference>
<sequence length="94" mass="9800">MAYAGFRFAQAIIKVSQGQSGVVEPAYVYLPGIPGGEAIAGELGVDYFALPVTFGPNGATSVHPIGSLSDYEAGLLKIAVEELRGNVRKGVEFV</sequence>
<keyword evidence="5" id="KW-1185">Reference proteome</keyword>
<dbReference type="PANTHER" id="PTHR11540">
    <property type="entry name" value="MALATE AND LACTATE DEHYDROGENASE"/>
    <property type="match status" value="1"/>
</dbReference>
<dbReference type="InterPro" id="IPR015955">
    <property type="entry name" value="Lactate_DH/Glyco_Ohase_4_C"/>
</dbReference>
<dbReference type="SUPFAM" id="SSF56327">
    <property type="entry name" value="LDH C-terminal domain-like"/>
    <property type="match status" value="1"/>
</dbReference>
<keyword evidence="1" id="KW-0560">Oxidoreductase</keyword>
<dbReference type="PANTHER" id="PTHR11540:SF16">
    <property type="entry name" value="MALATE DEHYDROGENASE, MITOCHONDRIAL"/>
    <property type="match status" value="1"/>
</dbReference>
<keyword evidence="2" id="KW-0520">NAD</keyword>
<feature type="domain" description="Lactate/malate dehydrogenase C-terminal" evidence="3">
    <location>
        <begin position="1"/>
        <end position="94"/>
    </location>
</feature>
<dbReference type="Gene3D" id="3.90.110.10">
    <property type="entry name" value="Lactate dehydrogenase/glycoside hydrolase, family 4, C-terminal"/>
    <property type="match status" value="1"/>
</dbReference>
<evidence type="ECO:0000256" key="1">
    <source>
        <dbReference type="ARBA" id="ARBA00023002"/>
    </source>
</evidence>
<dbReference type="EMBL" id="JAOQAV010000108">
    <property type="protein sequence ID" value="KAJ4177399.1"/>
    <property type="molecule type" value="Genomic_DNA"/>
</dbReference>
<dbReference type="GO" id="GO:0005829">
    <property type="term" value="C:cytosol"/>
    <property type="evidence" value="ECO:0007669"/>
    <property type="project" value="TreeGrafter"/>
</dbReference>
<comment type="caution">
    <text evidence="4">The sequence shown here is derived from an EMBL/GenBank/DDBJ whole genome shotgun (WGS) entry which is preliminary data.</text>
</comment>
<evidence type="ECO:0000313" key="5">
    <source>
        <dbReference type="Proteomes" id="UP001152087"/>
    </source>
</evidence>